<evidence type="ECO:0000313" key="3">
    <source>
        <dbReference type="EMBL" id="CAD8298894.1"/>
    </source>
</evidence>
<feature type="region of interest" description="Disordered" evidence="1">
    <location>
        <begin position="114"/>
        <end position="137"/>
    </location>
</feature>
<feature type="region of interest" description="Disordered" evidence="1">
    <location>
        <begin position="531"/>
        <end position="557"/>
    </location>
</feature>
<dbReference type="InterPro" id="IPR001356">
    <property type="entry name" value="HD"/>
</dbReference>
<sequence length="786" mass="82086">MDLASLMTEAVSGDAVATLGPEQQALLASLDPLMAAEAMVAAVAATNQAHEASGLRTAHKSGEVLDFLEAAYHNNPYPLKQKDTKEYLIAKTGLSSGQLQDWFYRRRLKDVSRSMHKDTPRVTPVSSSHSAAPPEPTTLQEAQAYVNRMVVKYFEPIPEMDYPGGSAAGNVADVMMMPPGGEDGVGQFVFLVRYGDSYDEAVVWSQLSPTLVPHQSHTSELCALALDGSGALDTQRQDANNPWPMHSLKTLPKPAPKRHRPFRYIQLPVNMAHPLFGERTFPYAVHARIFVDNQLVTDIPTASLIRCKHPRTSFGFQYQLYGVQDFRRTFQDNPLKVVSVMRGGTEASVDVFFVNVVTKDGGWRATDGSTGLMAKDRTPLVPSAFVQKHFGGSTFPHPVSVVVEIDGVPQATVHPCSIHHDPKAKVYRLRDDKVLLSSYRHFNLAIESWRKMSGNAITMCCRMLSRDVHGDGGGVMHATPPTIAQLAGAAAAEPKLDAAAHHRDKATAAVHSGAARAAVVAGNTASAVHAAARKRSRDDDGGGSVDDDDDDVFDVSMSGDRGDARLLALGDAAPHEEPPPAPQPPGPPSMQSQLQAIATPVVGQSAMRQQLTSLLSNPDLLASLAAAAQSIAKGGGAAAGLVGVLGGHDGGSPLSAEAVASALAQALTDARAAGAGGALPAEAALRSITETAAALLDDPSVTAAAAAVAEEGGMSGAASAGTVLMEAGGCSGGGGTATWMQQPPEPAQAQAQMLRQAAGSTHSSAGSSWAASSGLASVPRGQAGAR</sequence>
<evidence type="ECO:0000256" key="1">
    <source>
        <dbReference type="SAM" id="MobiDB-lite"/>
    </source>
</evidence>
<feature type="domain" description="Homeobox" evidence="2">
    <location>
        <begin position="52"/>
        <end position="117"/>
    </location>
</feature>
<dbReference type="SUPFAM" id="SSF46689">
    <property type="entry name" value="Homeodomain-like"/>
    <property type="match status" value="1"/>
</dbReference>
<dbReference type="GO" id="GO:0003677">
    <property type="term" value="F:DNA binding"/>
    <property type="evidence" value="ECO:0007669"/>
    <property type="project" value="InterPro"/>
</dbReference>
<organism evidence="3">
    <name type="scientific">Chlamydomonas euryale</name>
    <dbReference type="NCBI Taxonomy" id="1486919"/>
    <lineage>
        <taxon>Eukaryota</taxon>
        <taxon>Viridiplantae</taxon>
        <taxon>Chlorophyta</taxon>
        <taxon>core chlorophytes</taxon>
        <taxon>Chlorophyceae</taxon>
        <taxon>CS clade</taxon>
        <taxon>Chlamydomonadales</taxon>
        <taxon>Chlamydomonadaceae</taxon>
        <taxon>Chlamydomonas</taxon>
    </lineage>
</organism>
<reference evidence="3" key="1">
    <citation type="submission" date="2021-01" db="EMBL/GenBank/DDBJ databases">
        <authorList>
            <person name="Corre E."/>
            <person name="Pelletier E."/>
            <person name="Niang G."/>
            <person name="Scheremetjew M."/>
            <person name="Finn R."/>
            <person name="Kale V."/>
            <person name="Holt S."/>
            <person name="Cochrane G."/>
            <person name="Meng A."/>
            <person name="Brown T."/>
            <person name="Cohen L."/>
        </authorList>
    </citation>
    <scope>NUCLEOTIDE SEQUENCE</scope>
    <source>
        <strain evidence="3">CCMP219</strain>
    </source>
</reference>
<dbReference type="AlphaFoldDB" id="A0A7R9VLH9"/>
<dbReference type="Gene3D" id="1.10.10.60">
    <property type="entry name" value="Homeodomain-like"/>
    <property type="match status" value="1"/>
</dbReference>
<gene>
    <name evidence="3" type="ORF">CEUR00632_LOCUS14799</name>
</gene>
<feature type="region of interest" description="Disordered" evidence="1">
    <location>
        <begin position="572"/>
        <end position="592"/>
    </location>
</feature>
<feature type="compositionally biased region" description="Low complexity" evidence="1">
    <location>
        <begin position="747"/>
        <end position="777"/>
    </location>
</feature>
<dbReference type="InterPro" id="IPR009057">
    <property type="entry name" value="Homeodomain-like_sf"/>
</dbReference>
<dbReference type="CDD" id="cd00086">
    <property type="entry name" value="homeodomain"/>
    <property type="match status" value="1"/>
</dbReference>
<feature type="region of interest" description="Disordered" evidence="1">
    <location>
        <begin position="734"/>
        <end position="786"/>
    </location>
</feature>
<evidence type="ECO:0000259" key="2">
    <source>
        <dbReference type="SMART" id="SM00389"/>
    </source>
</evidence>
<dbReference type="EMBL" id="HBEC01031886">
    <property type="protein sequence ID" value="CAD8298894.1"/>
    <property type="molecule type" value="Transcribed_RNA"/>
</dbReference>
<accession>A0A7R9VLH9</accession>
<name>A0A7R9VLH9_9CHLO</name>
<protein>
    <recommendedName>
        <fullName evidence="2">Homeobox domain-containing protein</fullName>
    </recommendedName>
</protein>
<dbReference type="SMART" id="SM00389">
    <property type="entry name" value="HOX"/>
    <property type="match status" value="1"/>
</dbReference>
<proteinExistence type="predicted"/>
<feature type="compositionally biased region" description="Pro residues" evidence="1">
    <location>
        <begin position="579"/>
        <end position="588"/>
    </location>
</feature>